<dbReference type="Proteomes" id="UP000243217">
    <property type="component" value="Unassembled WGS sequence"/>
</dbReference>
<evidence type="ECO:0000256" key="1">
    <source>
        <dbReference type="SAM" id="MobiDB-lite"/>
    </source>
</evidence>
<protein>
    <submittedName>
        <fullName evidence="2">Uncharacterized protein</fullName>
    </submittedName>
</protein>
<keyword evidence="3" id="KW-1185">Reference proteome</keyword>
<proteinExistence type="predicted"/>
<sequence>MASPQGIQIDSAQEPRVNSGNRCDGKLLPMELIAPCPCESYVHQKCLDKW</sequence>
<organism evidence="2 3">
    <name type="scientific">Thraustotheca clavata</name>
    <dbReference type="NCBI Taxonomy" id="74557"/>
    <lineage>
        <taxon>Eukaryota</taxon>
        <taxon>Sar</taxon>
        <taxon>Stramenopiles</taxon>
        <taxon>Oomycota</taxon>
        <taxon>Saprolegniomycetes</taxon>
        <taxon>Saprolegniales</taxon>
        <taxon>Achlyaceae</taxon>
        <taxon>Thraustotheca</taxon>
    </lineage>
</organism>
<accession>A0A1V9YZB0</accession>
<evidence type="ECO:0000313" key="3">
    <source>
        <dbReference type="Proteomes" id="UP000243217"/>
    </source>
</evidence>
<feature type="region of interest" description="Disordered" evidence="1">
    <location>
        <begin position="1"/>
        <end position="20"/>
    </location>
</feature>
<dbReference type="EMBL" id="JNBS01002451">
    <property type="protein sequence ID" value="OQR91149.1"/>
    <property type="molecule type" value="Genomic_DNA"/>
</dbReference>
<comment type="caution">
    <text evidence="2">The sequence shown here is derived from an EMBL/GenBank/DDBJ whole genome shotgun (WGS) entry which is preliminary data.</text>
</comment>
<dbReference type="AlphaFoldDB" id="A0A1V9YZB0"/>
<gene>
    <name evidence="2" type="ORF">THRCLA_22488</name>
</gene>
<reference evidence="2 3" key="1">
    <citation type="journal article" date="2014" name="Genome Biol. Evol.">
        <title>The secreted proteins of Achlya hypogyna and Thraustotheca clavata identify the ancestral oomycete secretome and reveal gene acquisitions by horizontal gene transfer.</title>
        <authorList>
            <person name="Misner I."/>
            <person name="Blouin N."/>
            <person name="Leonard G."/>
            <person name="Richards T.A."/>
            <person name="Lane C.E."/>
        </authorList>
    </citation>
    <scope>NUCLEOTIDE SEQUENCE [LARGE SCALE GENOMIC DNA]</scope>
    <source>
        <strain evidence="2 3">ATCC 34112</strain>
    </source>
</reference>
<name>A0A1V9YZB0_9STRA</name>
<evidence type="ECO:0000313" key="2">
    <source>
        <dbReference type="EMBL" id="OQR91149.1"/>
    </source>
</evidence>